<evidence type="ECO:0000256" key="1">
    <source>
        <dbReference type="SAM" id="MobiDB-lite"/>
    </source>
</evidence>
<proteinExistence type="predicted"/>
<organism evidence="2">
    <name type="scientific">Tetraselmis sp. GSL018</name>
    <dbReference type="NCBI Taxonomy" id="582737"/>
    <lineage>
        <taxon>Eukaryota</taxon>
        <taxon>Viridiplantae</taxon>
        <taxon>Chlorophyta</taxon>
        <taxon>core chlorophytes</taxon>
        <taxon>Chlorodendrophyceae</taxon>
        <taxon>Chlorodendrales</taxon>
        <taxon>Chlorodendraceae</taxon>
        <taxon>Tetraselmis</taxon>
    </lineage>
</organism>
<reference evidence="2" key="1">
    <citation type="submission" date="2014-05" db="EMBL/GenBank/DDBJ databases">
        <title>The transcriptome of the halophilic microalga Tetraselmis sp. GSL018 isolated from the Great Salt Lake, Utah.</title>
        <authorList>
            <person name="Jinkerson R.E."/>
            <person name="D'Adamo S."/>
            <person name="Posewitz M.C."/>
        </authorList>
    </citation>
    <scope>NUCLEOTIDE SEQUENCE</scope>
    <source>
        <strain evidence="2">GSL018</strain>
    </source>
</reference>
<dbReference type="EMBL" id="GBEZ01026600">
    <property type="protein sequence ID" value="JAC60623.1"/>
    <property type="molecule type" value="Transcribed_RNA"/>
</dbReference>
<protein>
    <submittedName>
        <fullName evidence="2">Uncharacterized protein</fullName>
    </submittedName>
</protein>
<sequence>SLPQQVKRGACKGPKGVGDTVPRSVPRKVSMTLNCNGAAPRAREKGGFVPRSPCRKGRARPLPLGTVSCRALLAGDWAAAPLLPGDTGPEC</sequence>
<feature type="non-terminal residue" evidence="2">
    <location>
        <position position="1"/>
    </location>
</feature>
<accession>A0A061QLQ5</accession>
<gene>
    <name evidence="2" type="ORF">TSPGSL018_28482</name>
</gene>
<dbReference type="AlphaFoldDB" id="A0A061QLQ5"/>
<feature type="non-terminal residue" evidence="2">
    <location>
        <position position="91"/>
    </location>
</feature>
<evidence type="ECO:0000313" key="2">
    <source>
        <dbReference type="EMBL" id="JAC60623.1"/>
    </source>
</evidence>
<feature type="region of interest" description="Disordered" evidence="1">
    <location>
        <begin position="1"/>
        <end position="24"/>
    </location>
</feature>
<name>A0A061QLQ5_9CHLO</name>